<dbReference type="CDD" id="cd22691">
    <property type="entry name" value="FHA_PS1-like"/>
    <property type="match status" value="1"/>
</dbReference>
<evidence type="ECO:0000313" key="4">
    <source>
        <dbReference type="Proteomes" id="UP001141806"/>
    </source>
</evidence>
<dbReference type="EMBL" id="JAMYWD010000007">
    <property type="protein sequence ID" value="KAJ4967518.1"/>
    <property type="molecule type" value="Genomic_DNA"/>
</dbReference>
<dbReference type="CDD" id="cd09880">
    <property type="entry name" value="PIN_Smg5-6-like"/>
    <property type="match status" value="1"/>
</dbReference>
<dbReference type="SUPFAM" id="SSF88723">
    <property type="entry name" value="PIN domain-like"/>
    <property type="match status" value="1"/>
</dbReference>
<feature type="region of interest" description="Disordered" evidence="1">
    <location>
        <begin position="234"/>
        <end position="256"/>
    </location>
</feature>
<evidence type="ECO:0000256" key="1">
    <source>
        <dbReference type="SAM" id="MobiDB-lite"/>
    </source>
</evidence>
<feature type="compositionally biased region" description="Basic and acidic residues" evidence="1">
    <location>
        <begin position="539"/>
        <end position="548"/>
    </location>
</feature>
<dbReference type="Pfam" id="PF00498">
    <property type="entry name" value="FHA"/>
    <property type="match status" value="1"/>
</dbReference>
<comment type="caution">
    <text evidence="3">The sequence shown here is derived from an EMBL/GenBank/DDBJ whole genome shotgun (WGS) entry which is preliminary data.</text>
</comment>
<proteinExistence type="predicted"/>
<dbReference type="InterPro" id="IPR002716">
    <property type="entry name" value="PIN_dom"/>
</dbReference>
<organism evidence="3 4">
    <name type="scientific">Protea cynaroides</name>
    <dbReference type="NCBI Taxonomy" id="273540"/>
    <lineage>
        <taxon>Eukaryota</taxon>
        <taxon>Viridiplantae</taxon>
        <taxon>Streptophyta</taxon>
        <taxon>Embryophyta</taxon>
        <taxon>Tracheophyta</taxon>
        <taxon>Spermatophyta</taxon>
        <taxon>Magnoliopsida</taxon>
        <taxon>Proteales</taxon>
        <taxon>Proteaceae</taxon>
        <taxon>Protea</taxon>
    </lineage>
</organism>
<dbReference type="InterPro" id="IPR029060">
    <property type="entry name" value="PIN-like_dom_sf"/>
</dbReference>
<protein>
    <recommendedName>
        <fullName evidence="2">FHA domain-containing protein</fullName>
    </recommendedName>
</protein>
<dbReference type="PANTHER" id="PTHR22593:SF8">
    <property type="entry name" value="FHA DOMAIN-CONTAINING PROTEIN PS1"/>
    <property type="match status" value="1"/>
</dbReference>
<dbReference type="AlphaFoldDB" id="A0A9Q0KBJ6"/>
<dbReference type="InterPro" id="IPR000253">
    <property type="entry name" value="FHA_dom"/>
</dbReference>
<dbReference type="SMART" id="SM00240">
    <property type="entry name" value="FHA"/>
    <property type="match status" value="1"/>
</dbReference>
<dbReference type="Gene3D" id="2.60.200.20">
    <property type="match status" value="1"/>
</dbReference>
<gene>
    <name evidence="3" type="ORF">NE237_019367</name>
</gene>
<evidence type="ECO:0000259" key="2">
    <source>
        <dbReference type="PROSITE" id="PS50006"/>
    </source>
</evidence>
<feature type="region of interest" description="Disordered" evidence="1">
    <location>
        <begin position="527"/>
        <end position="550"/>
    </location>
</feature>
<reference evidence="3" key="1">
    <citation type="journal article" date="2023" name="Plant J.">
        <title>The genome of the king protea, Protea cynaroides.</title>
        <authorList>
            <person name="Chang J."/>
            <person name="Duong T.A."/>
            <person name="Schoeman C."/>
            <person name="Ma X."/>
            <person name="Roodt D."/>
            <person name="Barker N."/>
            <person name="Li Z."/>
            <person name="Van de Peer Y."/>
            <person name="Mizrachi E."/>
        </authorList>
    </citation>
    <scope>NUCLEOTIDE SEQUENCE</scope>
    <source>
        <tissue evidence="3">Young leaves</tissue>
    </source>
</reference>
<sequence length="973" mass="108864">MADKKMNNPVKEEKKIPVFTVFKNGSILKNIFLLDSPPSISEQPKTIESTENSQKSCEEILIVGRHPDCNIMLEHPSISRFHLRICSKPSLQNISVMDLSSAHGTWVSGQKIEPQVLVELNEGDTLRLGASKRIYRLHWMPLSQAFDVENRLVSTSDTLGHEEEEEEEKAHQDENSTLITKEMSPLAPPPPETLKFSFPEENRNPFVSASYALRHEEVEEEEDEMYQNENSTTVVKGMSPSASPSPSPSPETMNSWFPDENSMAFAHIQIPSAPPMPESMNSSSPDYGEGIELEDVMSDGESLQEGENQSPQRKFFGKRDISSPWSETVATDSVNSSFPVDQGLLETTALQLDKENQRSQVICSTEVLSERENQEMLFPKSVEANISVATESENSSFPVDGVLLETTALQLDKENQSPKVICSTEVLSERGNREILFPKSVEAKTSVATESVNSSLRVDRVVSEFTSLQLDEENKSPQILYSTEVLSKRENQETPLRSSVKKFNTTNLWSRRGKPASVLEIQMGKSRGKSVGAGNSVRTKTENQKGGKESPISRVLFPHLTGEEEIFIPDKENFSPNTLLLKSMRNVKEDEIMDSKLCRSSSSKITADSSVKSMKKVKVKEIMDPKLCRSSVAPEEKLFFSDKENQIHTIERKPEGIVSQPRAMSEIGITEIKQGLERVPFQSLLSNSQSKSRSEISVHNATIKSSYSVNCTQAIQENINSFSTVFHKESKKKWNMVVDTTSLLNKESRKSLMLLQGLKGTQLFIPRMVIRELDCLKRRGSFFRRESDVSSVLKWIEECMLKTKWWIHVQSSVEEAMPIAPTPPASPCLSEASNGGFAGGSTSSVLFSSFGSLTEIASPTAEDHILDCALLFKRIKIDEQLILLTSDVTLKIKAMAEGLRCETAEEFRASLVNPYSERFLWADSTPRGPTWSGVDDMVLRENYYKCPLKKSTPRGLKLILLHNSQYGQINSVN</sequence>
<name>A0A9Q0KBJ6_9MAGN</name>
<dbReference type="Pfam" id="PF13638">
    <property type="entry name" value="PIN_4"/>
    <property type="match status" value="1"/>
</dbReference>
<dbReference type="Gene3D" id="3.40.50.1010">
    <property type="entry name" value="5'-nuclease"/>
    <property type="match status" value="1"/>
</dbReference>
<accession>A0A9Q0KBJ6</accession>
<feature type="domain" description="FHA" evidence="2">
    <location>
        <begin position="61"/>
        <end position="112"/>
    </location>
</feature>
<dbReference type="InterPro" id="IPR008984">
    <property type="entry name" value="SMAD_FHA_dom_sf"/>
</dbReference>
<dbReference type="SUPFAM" id="SSF49879">
    <property type="entry name" value="SMAD/FHA domain"/>
    <property type="match status" value="1"/>
</dbReference>
<dbReference type="PANTHER" id="PTHR22593">
    <property type="entry name" value="TRANSMEMBRANE PROTEIN 18"/>
    <property type="match status" value="1"/>
</dbReference>
<feature type="region of interest" description="Disordered" evidence="1">
    <location>
        <begin position="181"/>
        <end position="201"/>
    </location>
</feature>
<dbReference type="Proteomes" id="UP001141806">
    <property type="component" value="Unassembled WGS sequence"/>
</dbReference>
<evidence type="ECO:0000313" key="3">
    <source>
        <dbReference type="EMBL" id="KAJ4967518.1"/>
    </source>
</evidence>
<dbReference type="OrthoDB" id="444265at2759"/>
<keyword evidence="4" id="KW-1185">Reference proteome</keyword>
<dbReference type="PROSITE" id="PS50006">
    <property type="entry name" value="FHA_DOMAIN"/>
    <property type="match status" value="1"/>
</dbReference>
<feature type="region of interest" description="Disordered" evidence="1">
    <location>
        <begin position="298"/>
        <end position="318"/>
    </location>
</feature>
<dbReference type="GO" id="GO:0031965">
    <property type="term" value="C:nuclear membrane"/>
    <property type="evidence" value="ECO:0007669"/>
    <property type="project" value="TreeGrafter"/>
</dbReference>